<dbReference type="InterPro" id="IPR036165">
    <property type="entry name" value="YefM-like_sf"/>
</dbReference>
<dbReference type="RefSeq" id="WP_087186768.1">
    <property type="nucleotide sequence ID" value="NZ_NFHO01000009.1"/>
</dbReference>
<evidence type="ECO:0000256" key="1">
    <source>
        <dbReference type="ARBA" id="ARBA00009981"/>
    </source>
</evidence>
<dbReference type="InterPro" id="IPR006442">
    <property type="entry name" value="Antitoxin_Phd/YefM"/>
</dbReference>
<name>A0A1Y3U6P9_9ACTN</name>
<evidence type="ECO:0000313" key="4">
    <source>
        <dbReference type="Proteomes" id="UP000196560"/>
    </source>
</evidence>
<dbReference type="Pfam" id="PF02604">
    <property type="entry name" value="PhdYeFM_antitox"/>
    <property type="match status" value="1"/>
</dbReference>
<comment type="similarity">
    <text evidence="1 2">Belongs to the phD/YefM antitoxin family.</text>
</comment>
<gene>
    <name evidence="3" type="ORF">B5G21_08135</name>
</gene>
<comment type="caution">
    <text evidence="3">The sequence shown here is derived from an EMBL/GenBank/DDBJ whole genome shotgun (WGS) entry which is preliminary data.</text>
</comment>
<sequence>MQSIRPISDLRNKFAEISRDVHESGEPVFLTKNGVGDMVVMSMETYEALEFDSRVYAKLQEAEREAETTGTRYSSDEVLASIRSVIARAAEQTRVTSHV</sequence>
<dbReference type="AlphaFoldDB" id="A0A1Y3U6P9"/>
<evidence type="ECO:0000313" key="3">
    <source>
        <dbReference type="EMBL" id="OUN42099.1"/>
    </source>
</evidence>
<reference evidence="4" key="1">
    <citation type="submission" date="2017-04" db="EMBL/GenBank/DDBJ databases">
        <title>Function of individual gut microbiota members based on whole genome sequencing of pure cultures obtained from chicken caecum.</title>
        <authorList>
            <person name="Medvecky M."/>
            <person name="Cejkova D."/>
            <person name="Polansky O."/>
            <person name="Karasova D."/>
            <person name="Kubasova T."/>
            <person name="Cizek A."/>
            <person name="Rychlik I."/>
        </authorList>
    </citation>
    <scope>NUCLEOTIDE SEQUENCE [LARGE SCALE GENOMIC DNA]</scope>
    <source>
        <strain evidence="4">An70</strain>
    </source>
</reference>
<proteinExistence type="inferred from homology"/>
<accession>A0A1Y3U6P9</accession>
<comment type="function">
    <text evidence="2">Antitoxin component of a type II toxin-antitoxin (TA) system.</text>
</comment>
<dbReference type="EMBL" id="NFHO01000009">
    <property type="protein sequence ID" value="OUN42099.1"/>
    <property type="molecule type" value="Genomic_DNA"/>
</dbReference>
<dbReference type="Proteomes" id="UP000196560">
    <property type="component" value="Unassembled WGS sequence"/>
</dbReference>
<keyword evidence="4" id="KW-1185">Reference proteome</keyword>
<protein>
    <recommendedName>
        <fullName evidence="2">Antitoxin</fullName>
    </recommendedName>
</protein>
<dbReference type="SUPFAM" id="SSF143120">
    <property type="entry name" value="YefM-like"/>
    <property type="match status" value="1"/>
</dbReference>
<dbReference type="NCBIfam" id="TIGR01552">
    <property type="entry name" value="phd_fam"/>
    <property type="match status" value="1"/>
</dbReference>
<dbReference type="Gene3D" id="3.40.1620.10">
    <property type="entry name" value="YefM-like domain"/>
    <property type="match status" value="1"/>
</dbReference>
<organism evidence="3 4">
    <name type="scientific">Enorma massiliensis</name>
    <dbReference type="NCBI Taxonomy" id="1472761"/>
    <lineage>
        <taxon>Bacteria</taxon>
        <taxon>Bacillati</taxon>
        <taxon>Actinomycetota</taxon>
        <taxon>Coriobacteriia</taxon>
        <taxon>Coriobacteriales</taxon>
        <taxon>Coriobacteriaceae</taxon>
        <taxon>Enorma</taxon>
    </lineage>
</organism>
<evidence type="ECO:0000256" key="2">
    <source>
        <dbReference type="RuleBase" id="RU362080"/>
    </source>
</evidence>